<name>A0ABZ0II30_9GAMM</name>
<dbReference type="Pfam" id="PF13417">
    <property type="entry name" value="GST_N_3"/>
    <property type="match status" value="1"/>
</dbReference>
<reference evidence="2 3" key="1">
    <citation type="submission" date="2023-10" db="EMBL/GenBank/DDBJ databases">
        <title>Two novel species belonging to the OM43/NOR5 clade.</title>
        <authorList>
            <person name="Park M."/>
        </authorList>
    </citation>
    <scope>NUCLEOTIDE SEQUENCE [LARGE SCALE GENOMIC DNA]</scope>
    <source>
        <strain evidence="2 3">IMCC45268</strain>
    </source>
</reference>
<sequence length="196" mass="22230">MAVAYSGAQVELREVILKDKPAAMLAASQKGTVPVLVLADGGVIDESIDVMRWALSRADPDGWLPRNEDSAGASLIAENDGSFKTLLDKYKYADRHPEHDSEWYRDEACEFLEKLEQCLKESDWLSGSTKGFADIAIFPFIRQFAGVDREWFDQSPYPALRAWLDKLLGFSLFTTVMEKYPQWAPEQPPEIFPEHR</sequence>
<dbReference type="InterPro" id="IPR036249">
    <property type="entry name" value="Thioredoxin-like_sf"/>
</dbReference>
<dbReference type="InterPro" id="IPR004045">
    <property type="entry name" value="Glutathione_S-Trfase_N"/>
</dbReference>
<dbReference type="InterPro" id="IPR036282">
    <property type="entry name" value="Glutathione-S-Trfase_C_sf"/>
</dbReference>
<feature type="domain" description="GST C-terminal" evidence="1">
    <location>
        <begin position="66"/>
        <end position="189"/>
    </location>
</feature>
<gene>
    <name evidence="2" type="ORF">R0137_07855</name>
</gene>
<dbReference type="Proteomes" id="UP001626549">
    <property type="component" value="Chromosome"/>
</dbReference>
<evidence type="ECO:0000313" key="2">
    <source>
        <dbReference type="EMBL" id="WOJ98474.1"/>
    </source>
</evidence>
<dbReference type="Gene3D" id="1.20.1050.10">
    <property type="match status" value="1"/>
</dbReference>
<dbReference type="Gene3D" id="3.40.30.10">
    <property type="entry name" value="Glutaredoxin"/>
    <property type="match status" value="1"/>
</dbReference>
<accession>A0ABZ0II30</accession>
<dbReference type="CDD" id="cd03196">
    <property type="entry name" value="GST_C_5"/>
    <property type="match status" value="1"/>
</dbReference>
<dbReference type="PROSITE" id="PS50405">
    <property type="entry name" value="GST_CTER"/>
    <property type="match status" value="1"/>
</dbReference>
<dbReference type="EMBL" id="CP136865">
    <property type="protein sequence ID" value="WOJ98474.1"/>
    <property type="molecule type" value="Genomic_DNA"/>
</dbReference>
<dbReference type="InterPro" id="IPR010987">
    <property type="entry name" value="Glutathione-S-Trfase_C-like"/>
</dbReference>
<dbReference type="Pfam" id="PF13410">
    <property type="entry name" value="GST_C_2"/>
    <property type="match status" value="1"/>
</dbReference>
<dbReference type="SUPFAM" id="SSF47616">
    <property type="entry name" value="GST C-terminal domain-like"/>
    <property type="match status" value="1"/>
</dbReference>
<keyword evidence="3" id="KW-1185">Reference proteome</keyword>
<protein>
    <submittedName>
        <fullName evidence="2">Glutathione S-transferase</fullName>
    </submittedName>
</protein>
<dbReference type="PANTHER" id="PTHR44051">
    <property type="entry name" value="GLUTATHIONE S-TRANSFERASE-RELATED"/>
    <property type="match status" value="1"/>
</dbReference>
<dbReference type="RefSeq" id="WP_407329834.1">
    <property type="nucleotide sequence ID" value="NZ_CP136865.1"/>
</dbReference>
<evidence type="ECO:0000313" key="3">
    <source>
        <dbReference type="Proteomes" id="UP001626549"/>
    </source>
</evidence>
<dbReference type="PANTHER" id="PTHR44051:SF8">
    <property type="entry name" value="GLUTATHIONE S-TRANSFERASE GSTA"/>
    <property type="match status" value="1"/>
</dbReference>
<proteinExistence type="predicted"/>
<organism evidence="2 3">
    <name type="scientific">Congregibacter brevis</name>
    <dbReference type="NCBI Taxonomy" id="3081201"/>
    <lineage>
        <taxon>Bacteria</taxon>
        <taxon>Pseudomonadati</taxon>
        <taxon>Pseudomonadota</taxon>
        <taxon>Gammaproteobacteria</taxon>
        <taxon>Cellvibrionales</taxon>
        <taxon>Halieaceae</taxon>
        <taxon>Congregibacter</taxon>
    </lineage>
</organism>
<dbReference type="SUPFAM" id="SSF52833">
    <property type="entry name" value="Thioredoxin-like"/>
    <property type="match status" value="1"/>
</dbReference>
<evidence type="ECO:0000259" key="1">
    <source>
        <dbReference type="PROSITE" id="PS50405"/>
    </source>
</evidence>